<name>A0AAW2UI46_9LAMI</name>
<evidence type="ECO:0000259" key="1">
    <source>
        <dbReference type="Pfam" id="PF13966"/>
    </source>
</evidence>
<proteinExistence type="predicted"/>
<accession>A0AAW2UI46</accession>
<protein>
    <recommendedName>
        <fullName evidence="1">Reverse transcriptase zinc-binding domain-containing protein</fullName>
    </recommendedName>
</protein>
<dbReference type="Pfam" id="PF13966">
    <property type="entry name" value="zf-RVT"/>
    <property type="match status" value="1"/>
</dbReference>
<sequence>MGSRPSLTWRGICGAKRLLEEGCWQDSEGVWRWRFERTGWFSIKRAYRHAVTMRDRSMASSSHSNLHLTHGRGSLWLMLWRVRVPPKVKLLMWRLCRETLPTMELLARRAVDVDTICAVCGVGVESIRHIFWECSFARQVWALSNIAWRSMSSWIEGPGDWVSGVIPQLDKEERGRYFTLCWAVWRHRCRRVMEYSGALGCMA</sequence>
<reference evidence="2" key="2">
    <citation type="journal article" date="2024" name="Plant">
        <title>Genomic evolution and insights into agronomic trait innovations of Sesamum species.</title>
        <authorList>
            <person name="Miao H."/>
            <person name="Wang L."/>
            <person name="Qu L."/>
            <person name="Liu H."/>
            <person name="Sun Y."/>
            <person name="Le M."/>
            <person name="Wang Q."/>
            <person name="Wei S."/>
            <person name="Zheng Y."/>
            <person name="Lin W."/>
            <person name="Duan Y."/>
            <person name="Cao H."/>
            <person name="Xiong S."/>
            <person name="Wang X."/>
            <person name="Wei L."/>
            <person name="Li C."/>
            <person name="Ma Q."/>
            <person name="Ju M."/>
            <person name="Zhao R."/>
            <person name="Li G."/>
            <person name="Mu C."/>
            <person name="Tian Q."/>
            <person name="Mei H."/>
            <person name="Zhang T."/>
            <person name="Gao T."/>
            <person name="Zhang H."/>
        </authorList>
    </citation>
    <scope>NUCLEOTIDE SEQUENCE</scope>
    <source>
        <strain evidence="2">KEN1</strain>
    </source>
</reference>
<dbReference type="AlphaFoldDB" id="A0AAW2UI46"/>
<organism evidence="2">
    <name type="scientific">Sesamum latifolium</name>
    <dbReference type="NCBI Taxonomy" id="2727402"/>
    <lineage>
        <taxon>Eukaryota</taxon>
        <taxon>Viridiplantae</taxon>
        <taxon>Streptophyta</taxon>
        <taxon>Embryophyta</taxon>
        <taxon>Tracheophyta</taxon>
        <taxon>Spermatophyta</taxon>
        <taxon>Magnoliopsida</taxon>
        <taxon>eudicotyledons</taxon>
        <taxon>Gunneridae</taxon>
        <taxon>Pentapetalae</taxon>
        <taxon>asterids</taxon>
        <taxon>lamiids</taxon>
        <taxon>Lamiales</taxon>
        <taxon>Pedaliaceae</taxon>
        <taxon>Sesamum</taxon>
    </lineage>
</organism>
<comment type="caution">
    <text evidence="2">The sequence shown here is derived from an EMBL/GenBank/DDBJ whole genome shotgun (WGS) entry which is preliminary data.</text>
</comment>
<gene>
    <name evidence="2" type="ORF">Slati_3478700</name>
</gene>
<reference evidence="2" key="1">
    <citation type="submission" date="2020-06" db="EMBL/GenBank/DDBJ databases">
        <authorList>
            <person name="Li T."/>
            <person name="Hu X."/>
            <person name="Zhang T."/>
            <person name="Song X."/>
            <person name="Zhang H."/>
            <person name="Dai N."/>
            <person name="Sheng W."/>
            <person name="Hou X."/>
            <person name="Wei L."/>
        </authorList>
    </citation>
    <scope>NUCLEOTIDE SEQUENCE</scope>
    <source>
        <strain evidence="2">KEN1</strain>
        <tissue evidence="2">Leaf</tissue>
    </source>
</reference>
<dbReference type="InterPro" id="IPR026960">
    <property type="entry name" value="RVT-Znf"/>
</dbReference>
<feature type="domain" description="Reverse transcriptase zinc-binding" evidence="1">
    <location>
        <begin position="60"/>
        <end position="141"/>
    </location>
</feature>
<evidence type="ECO:0000313" key="2">
    <source>
        <dbReference type="EMBL" id="KAL0416468.1"/>
    </source>
</evidence>
<dbReference type="EMBL" id="JACGWN010000012">
    <property type="protein sequence ID" value="KAL0416468.1"/>
    <property type="molecule type" value="Genomic_DNA"/>
</dbReference>